<evidence type="ECO:0000256" key="3">
    <source>
        <dbReference type="RuleBase" id="RU003616"/>
    </source>
</evidence>
<evidence type="ECO:0000256" key="1">
    <source>
        <dbReference type="ARBA" id="ARBA00023016"/>
    </source>
</evidence>
<dbReference type="PROSITE" id="PS01031">
    <property type="entry name" value="SHSP"/>
    <property type="match status" value="1"/>
</dbReference>
<dbReference type="SUPFAM" id="SSF49764">
    <property type="entry name" value="HSP20-like chaperones"/>
    <property type="match status" value="1"/>
</dbReference>
<comment type="similarity">
    <text evidence="2 3">Belongs to the small heat shock protein (HSP20) family.</text>
</comment>
<dbReference type="Gene3D" id="2.60.40.790">
    <property type="match status" value="1"/>
</dbReference>
<dbReference type="InterPro" id="IPR031107">
    <property type="entry name" value="Small_HSP"/>
</dbReference>
<dbReference type="CDD" id="cd06464">
    <property type="entry name" value="ACD_sHsps-like"/>
    <property type="match status" value="1"/>
</dbReference>
<accession>D5ACM2</accession>
<name>D5ACM2_PICSI</name>
<dbReference type="PANTHER" id="PTHR11527">
    <property type="entry name" value="HEAT-SHOCK PROTEIN 20 FAMILY MEMBER"/>
    <property type="match status" value="1"/>
</dbReference>
<proteinExistence type="evidence at transcript level"/>
<dbReference type="AlphaFoldDB" id="D5ACM2"/>
<evidence type="ECO:0000259" key="4">
    <source>
        <dbReference type="PROSITE" id="PS01031"/>
    </source>
</evidence>
<feature type="domain" description="SHSP" evidence="4">
    <location>
        <begin position="173"/>
        <end position="278"/>
    </location>
</feature>
<evidence type="ECO:0000313" key="5">
    <source>
        <dbReference type="EMBL" id="ADE77291.1"/>
    </source>
</evidence>
<keyword evidence="1" id="KW-0346">Stress response</keyword>
<reference evidence="5" key="1">
    <citation type="submission" date="2010-04" db="EMBL/GenBank/DDBJ databases">
        <authorList>
            <person name="Reid K.E."/>
            <person name="Liao N."/>
            <person name="Chan S."/>
            <person name="Docking R."/>
            <person name="Taylor G."/>
            <person name="Moore R."/>
            <person name="Mayo M."/>
            <person name="Munro S."/>
            <person name="King J."/>
            <person name="Yanchuk A."/>
            <person name="Holt R."/>
            <person name="Jones S."/>
            <person name="Marra M."/>
            <person name="Ritland C.E."/>
            <person name="Ritland K."/>
            <person name="Bohlmann J."/>
        </authorList>
    </citation>
    <scope>NUCLEOTIDE SEQUENCE</scope>
    <source>
        <tissue evidence="5">Bud</tissue>
    </source>
</reference>
<sequence>MESASARRRIQQIACHLAAHKEGRGPLLLPMSCNGATKSMIRRFDNMVFFARQGTSSQGYFMRQVTIKQYPDHGEVKASQLDATSECSRNVSAACGNKNFASNASQDPMFSKAVEFQQGSAESLAIPQQSQQNMQSAAARSPLFAKPTLGSNKGNNTTPVSPVAGHLTGEHMNNFNEWSPRMDVAESGSDYVVTIELPGVSASTIRVEVNDERLLVTGQRSTEWWRDGNEKYAVYHKRELSEGPYRVVWHLPSNSNKDAVSAEFVDGFLQIRILKQDQ</sequence>
<dbReference type="EMBL" id="BT124009">
    <property type="protein sequence ID" value="ADE77291.1"/>
    <property type="molecule type" value="mRNA"/>
</dbReference>
<dbReference type="InterPro" id="IPR008978">
    <property type="entry name" value="HSP20-like_chaperone"/>
</dbReference>
<organism evidence="5">
    <name type="scientific">Picea sitchensis</name>
    <name type="common">Sitka spruce</name>
    <name type="synonym">Pinus sitchensis</name>
    <dbReference type="NCBI Taxonomy" id="3332"/>
    <lineage>
        <taxon>Eukaryota</taxon>
        <taxon>Viridiplantae</taxon>
        <taxon>Streptophyta</taxon>
        <taxon>Embryophyta</taxon>
        <taxon>Tracheophyta</taxon>
        <taxon>Spermatophyta</taxon>
        <taxon>Pinopsida</taxon>
        <taxon>Pinidae</taxon>
        <taxon>Conifers I</taxon>
        <taxon>Pinales</taxon>
        <taxon>Pinaceae</taxon>
        <taxon>Picea</taxon>
    </lineage>
</organism>
<dbReference type="InterPro" id="IPR002068">
    <property type="entry name" value="A-crystallin/Hsp20_dom"/>
</dbReference>
<dbReference type="Pfam" id="PF00011">
    <property type="entry name" value="HSP20"/>
    <property type="match status" value="1"/>
</dbReference>
<protein>
    <recommendedName>
        <fullName evidence="4">SHSP domain-containing protein</fullName>
    </recommendedName>
</protein>
<evidence type="ECO:0000256" key="2">
    <source>
        <dbReference type="PROSITE-ProRule" id="PRU00285"/>
    </source>
</evidence>